<organism evidence="19 20">
    <name type="scientific">Coleofasciculus chthonoplastes PCC 7420</name>
    <dbReference type="NCBI Taxonomy" id="118168"/>
    <lineage>
        <taxon>Bacteria</taxon>
        <taxon>Bacillati</taxon>
        <taxon>Cyanobacteriota</taxon>
        <taxon>Cyanophyceae</taxon>
        <taxon>Coleofasciculales</taxon>
        <taxon>Coleofasciculaceae</taxon>
        <taxon>Coleofasciculus</taxon>
    </lineage>
</organism>
<comment type="similarity">
    <text evidence="3 15 16">Belongs to the RNA methyltransferase TrmD family.</text>
</comment>
<evidence type="ECO:0000256" key="9">
    <source>
        <dbReference type="ARBA" id="ARBA00022679"/>
    </source>
</evidence>
<sequence length="298" mass="33584">MVTCLAAKEGSLTTLSRSEEIGCFPIIMANYTNNYLYYELLLTLFCLNSDPILVRFDVVTLFPDFFTSPLASGLLGKALTKQIAQVHLVNPRDFATDKHRRVDDEPYGGGVGMLMKPEPIFAAVESLPRLPRREVILMTPQGQPMNQPLLVELATGYDQIVIICGHYEGVDERVLHLVTREVSLGDFVLTCGEIPALALINGVVRLRPGTVGKVESLKLESFEAGLLDYPQWTRPAEFRGWHVPDVLLSGNHQAIDQWRKDQQIQRTRERRPDLYDKWVKPAENPPSPSNERDRDTSL</sequence>
<keyword evidence="11 15" id="KW-0819">tRNA processing</keyword>
<keyword evidence="8 15" id="KW-0489">Methyltransferase</keyword>
<dbReference type="eggNOG" id="COG0336">
    <property type="taxonomic scope" value="Bacteria"/>
</dbReference>
<keyword evidence="9 15" id="KW-0808">Transferase</keyword>
<dbReference type="InterPro" id="IPR002649">
    <property type="entry name" value="tRNA_m1G_MeTrfase_TrmD"/>
</dbReference>
<dbReference type="GO" id="GO:0002939">
    <property type="term" value="P:tRNA N1-guanine methylation"/>
    <property type="evidence" value="ECO:0007669"/>
    <property type="project" value="TreeGrafter"/>
</dbReference>
<keyword evidence="7 15" id="KW-0963">Cytoplasm</keyword>
<feature type="region of interest" description="Disordered" evidence="17">
    <location>
        <begin position="259"/>
        <end position="298"/>
    </location>
</feature>
<reference evidence="19 20" key="1">
    <citation type="submission" date="2008-07" db="EMBL/GenBank/DDBJ databases">
        <authorList>
            <person name="Tandeau de Marsac N."/>
            <person name="Ferriera S."/>
            <person name="Johnson J."/>
            <person name="Kravitz S."/>
            <person name="Beeson K."/>
            <person name="Sutton G."/>
            <person name="Rogers Y.-H."/>
            <person name="Friedman R."/>
            <person name="Frazier M."/>
            <person name="Venter J.C."/>
        </authorList>
    </citation>
    <scope>NUCLEOTIDE SEQUENCE [LARGE SCALE GENOMIC DNA]</scope>
    <source>
        <strain evidence="19 20">PCC 7420</strain>
    </source>
</reference>
<dbReference type="AlphaFoldDB" id="B4W204"/>
<dbReference type="SUPFAM" id="SSF75217">
    <property type="entry name" value="alpha/beta knot"/>
    <property type="match status" value="1"/>
</dbReference>
<dbReference type="Gene3D" id="3.40.1280.10">
    <property type="match status" value="1"/>
</dbReference>
<dbReference type="NCBIfam" id="TIGR00088">
    <property type="entry name" value="trmD"/>
    <property type="match status" value="1"/>
</dbReference>
<feature type="domain" description="tRNA methyltransferase TRMD/TRM10-type" evidence="18">
    <location>
        <begin position="55"/>
        <end position="276"/>
    </location>
</feature>
<comment type="catalytic activity">
    <reaction evidence="14 15 16">
        <text>guanosine(37) in tRNA + S-adenosyl-L-methionine = N(1)-methylguanosine(37) in tRNA + S-adenosyl-L-homocysteine + H(+)</text>
        <dbReference type="Rhea" id="RHEA:36899"/>
        <dbReference type="Rhea" id="RHEA-COMP:10145"/>
        <dbReference type="Rhea" id="RHEA-COMP:10147"/>
        <dbReference type="ChEBI" id="CHEBI:15378"/>
        <dbReference type="ChEBI" id="CHEBI:57856"/>
        <dbReference type="ChEBI" id="CHEBI:59789"/>
        <dbReference type="ChEBI" id="CHEBI:73542"/>
        <dbReference type="ChEBI" id="CHEBI:74269"/>
        <dbReference type="EC" id="2.1.1.228"/>
    </reaction>
</comment>
<keyword evidence="20" id="KW-1185">Reference proteome</keyword>
<evidence type="ECO:0000259" key="18">
    <source>
        <dbReference type="Pfam" id="PF01746"/>
    </source>
</evidence>
<evidence type="ECO:0000256" key="13">
    <source>
        <dbReference type="ARBA" id="ARBA00033392"/>
    </source>
</evidence>
<dbReference type="NCBIfam" id="NF000648">
    <property type="entry name" value="PRK00026.1"/>
    <property type="match status" value="1"/>
</dbReference>
<evidence type="ECO:0000256" key="17">
    <source>
        <dbReference type="SAM" id="MobiDB-lite"/>
    </source>
</evidence>
<dbReference type="CDD" id="cd18080">
    <property type="entry name" value="TrmD-like"/>
    <property type="match status" value="1"/>
</dbReference>
<evidence type="ECO:0000256" key="14">
    <source>
        <dbReference type="ARBA" id="ARBA00047783"/>
    </source>
</evidence>
<comment type="subcellular location">
    <subcellularLocation>
        <location evidence="2 15 16">Cytoplasm</location>
    </subcellularLocation>
</comment>
<dbReference type="HOGENOM" id="CLU_047363_0_1_3"/>
<dbReference type="PANTHER" id="PTHR46417:SF1">
    <property type="entry name" value="TRNA (GUANINE-N(1)-)-METHYLTRANSFERASE"/>
    <property type="match status" value="1"/>
</dbReference>
<name>B4W204_9CYAN</name>
<dbReference type="EC" id="2.1.1.228" evidence="5 15"/>
<comment type="subunit">
    <text evidence="4 15 16">Homodimer.</text>
</comment>
<evidence type="ECO:0000256" key="12">
    <source>
        <dbReference type="ARBA" id="ARBA00029736"/>
    </source>
</evidence>
<evidence type="ECO:0000256" key="2">
    <source>
        <dbReference type="ARBA" id="ARBA00004496"/>
    </source>
</evidence>
<dbReference type="STRING" id="118168.MC7420_6889"/>
<evidence type="ECO:0000256" key="7">
    <source>
        <dbReference type="ARBA" id="ARBA00022490"/>
    </source>
</evidence>
<dbReference type="EMBL" id="DS989869">
    <property type="protein sequence ID" value="EDX71803.1"/>
    <property type="molecule type" value="Genomic_DNA"/>
</dbReference>
<dbReference type="InterPro" id="IPR023148">
    <property type="entry name" value="tRNA_m1G_MeTrfase_C_sf"/>
</dbReference>
<evidence type="ECO:0000256" key="5">
    <source>
        <dbReference type="ARBA" id="ARBA00012807"/>
    </source>
</evidence>
<evidence type="ECO:0000256" key="10">
    <source>
        <dbReference type="ARBA" id="ARBA00022691"/>
    </source>
</evidence>
<evidence type="ECO:0000256" key="1">
    <source>
        <dbReference type="ARBA" id="ARBA00002634"/>
    </source>
</evidence>
<dbReference type="InterPro" id="IPR029028">
    <property type="entry name" value="Alpha/beta_knot_MTases"/>
</dbReference>
<evidence type="ECO:0000256" key="6">
    <source>
        <dbReference type="ARBA" id="ARBA00014679"/>
    </source>
</evidence>
<evidence type="ECO:0000256" key="15">
    <source>
        <dbReference type="HAMAP-Rule" id="MF_00605"/>
    </source>
</evidence>
<dbReference type="GO" id="GO:0005829">
    <property type="term" value="C:cytosol"/>
    <property type="evidence" value="ECO:0007669"/>
    <property type="project" value="TreeGrafter"/>
</dbReference>
<evidence type="ECO:0000313" key="20">
    <source>
        <dbReference type="Proteomes" id="UP000003835"/>
    </source>
</evidence>
<evidence type="ECO:0000313" key="19">
    <source>
        <dbReference type="EMBL" id="EDX71803.1"/>
    </source>
</evidence>
<evidence type="ECO:0000256" key="8">
    <source>
        <dbReference type="ARBA" id="ARBA00022603"/>
    </source>
</evidence>
<dbReference type="Pfam" id="PF01746">
    <property type="entry name" value="tRNA_m1G_MT"/>
    <property type="match status" value="1"/>
</dbReference>
<evidence type="ECO:0000256" key="16">
    <source>
        <dbReference type="RuleBase" id="RU003464"/>
    </source>
</evidence>
<dbReference type="GO" id="GO:0052906">
    <property type="term" value="F:tRNA (guanine(37)-N1)-methyltransferase activity"/>
    <property type="evidence" value="ECO:0007669"/>
    <property type="project" value="UniProtKB-UniRule"/>
</dbReference>
<dbReference type="Proteomes" id="UP000003835">
    <property type="component" value="Unassembled WGS sequence"/>
</dbReference>
<dbReference type="Gene3D" id="1.10.1270.20">
    <property type="entry name" value="tRNA(m1g37)methyltransferase, domain 2"/>
    <property type="match status" value="1"/>
</dbReference>
<comment type="function">
    <text evidence="1 15 16">Specifically methylates guanosine-37 in various tRNAs.</text>
</comment>
<evidence type="ECO:0000256" key="11">
    <source>
        <dbReference type="ARBA" id="ARBA00022694"/>
    </source>
</evidence>
<dbReference type="FunFam" id="3.40.1280.10:FF:000001">
    <property type="entry name" value="tRNA (guanine-N(1)-)-methyltransferase"/>
    <property type="match status" value="1"/>
</dbReference>
<feature type="binding site" evidence="15">
    <location>
        <begin position="184"/>
        <end position="189"/>
    </location>
    <ligand>
        <name>S-adenosyl-L-methionine</name>
        <dbReference type="ChEBI" id="CHEBI:59789"/>
    </ligand>
</feature>
<feature type="binding site" evidence="15">
    <location>
        <position position="165"/>
    </location>
    <ligand>
        <name>S-adenosyl-L-methionine</name>
        <dbReference type="ChEBI" id="CHEBI:59789"/>
    </ligand>
</feature>
<keyword evidence="10 15" id="KW-0949">S-adenosyl-L-methionine</keyword>
<proteinExistence type="inferred from homology"/>
<gene>
    <name evidence="15" type="primary">trmD</name>
    <name evidence="19" type="ORF">MC7420_6889</name>
</gene>
<dbReference type="HAMAP" id="MF_00605">
    <property type="entry name" value="TrmD"/>
    <property type="match status" value="1"/>
</dbReference>
<evidence type="ECO:0000256" key="4">
    <source>
        <dbReference type="ARBA" id="ARBA00011738"/>
    </source>
</evidence>
<dbReference type="PANTHER" id="PTHR46417">
    <property type="entry name" value="TRNA (GUANINE-N(1)-)-METHYLTRANSFERASE"/>
    <property type="match status" value="1"/>
</dbReference>
<dbReference type="InterPro" id="IPR016009">
    <property type="entry name" value="tRNA_MeTrfase_TRMD/TRM10"/>
</dbReference>
<accession>B4W204</accession>
<protein>
    <recommendedName>
        <fullName evidence="6 15">tRNA (guanine-N(1)-)-methyltransferase</fullName>
        <ecNumber evidence="5 15">2.1.1.228</ecNumber>
    </recommendedName>
    <alternativeName>
        <fullName evidence="12 15">M1G-methyltransferase</fullName>
    </alternativeName>
    <alternativeName>
        <fullName evidence="13 15">tRNA [GM37] methyltransferase</fullName>
    </alternativeName>
</protein>
<dbReference type="InterPro" id="IPR029026">
    <property type="entry name" value="tRNA_m1G_MTases_N"/>
</dbReference>
<evidence type="ECO:0000256" key="3">
    <source>
        <dbReference type="ARBA" id="ARBA00007630"/>
    </source>
</evidence>
<feature type="compositionally biased region" description="Basic and acidic residues" evidence="17">
    <location>
        <begin position="259"/>
        <end position="280"/>
    </location>
</feature>